<organism evidence="1 2">
    <name type="scientific">Ilyodon furcidens</name>
    <name type="common">goldbreast splitfin</name>
    <dbReference type="NCBI Taxonomy" id="33524"/>
    <lineage>
        <taxon>Eukaryota</taxon>
        <taxon>Metazoa</taxon>
        <taxon>Chordata</taxon>
        <taxon>Craniata</taxon>
        <taxon>Vertebrata</taxon>
        <taxon>Euteleostomi</taxon>
        <taxon>Actinopterygii</taxon>
        <taxon>Neopterygii</taxon>
        <taxon>Teleostei</taxon>
        <taxon>Neoteleostei</taxon>
        <taxon>Acanthomorphata</taxon>
        <taxon>Ovalentaria</taxon>
        <taxon>Atherinomorphae</taxon>
        <taxon>Cyprinodontiformes</taxon>
        <taxon>Goodeidae</taxon>
        <taxon>Ilyodon</taxon>
    </lineage>
</organism>
<protein>
    <submittedName>
        <fullName evidence="1">Uncharacterized protein</fullName>
    </submittedName>
</protein>
<gene>
    <name evidence="1" type="ORF">ILYODFUR_036920</name>
</gene>
<dbReference type="Proteomes" id="UP001482620">
    <property type="component" value="Unassembled WGS sequence"/>
</dbReference>
<comment type="caution">
    <text evidence="1">The sequence shown here is derived from an EMBL/GenBank/DDBJ whole genome shotgun (WGS) entry which is preliminary data.</text>
</comment>
<name>A0ABV0VK77_9TELE</name>
<dbReference type="EMBL" id="JAHRIQ010112057">
    <property type="protein sequence ID" value="MEQ2257650.1"/>
    <property type="molecule type" value="Genomic_DNA"/>
</dbReference>
<proteinExistence type="predicted"/>
<keyword evidence="2" id="KW-1185">Reference proteome</keyword>
<sequence length="132" mass="14772">MCLTSCFSITVYVSQSVSDSLQVSTAENAEVILGVVEGQGIRGQVEVDDLNSLFLHAVYSLFFFFKRSDFAQNLHPTLFAFEFVFECNPLQSRSDASYQHTSISHFTSAVLRPTPTVIRTTCSPRIQQHEQA</sequence>
<evidence type="ECO:0000313" key="2">
    <source>
        <dbReference type="Proteomes" id="UP001482620"/>
    </source>
</evidence>
<accession>A0ABV0VK77</accession>
<evidence type="ECO:0000313" key="1">
    <source>
        <dbReference type="EMBL" id="MEQ2257650.1"/>
    </source>
</evidence>
<reference evidence="1 2" key="1">
    <citation type="submission" date="2021-06" db="EMBL/GenBank/DDBJ databases">
        <authorList>
            <person name="Palmer J.M."/>
        </authorList>
    </citation>
    <scope>NUCLEOTIDE SEQUENCE [LARGE SCALE GENOMIC DNA]</scope>
    <source>
        <strain evidence="2">if_2019</strain>
        <tissue evidence="1">Muscle</tissue>
    </source>
</reference>